<gene>
    <name evidence="2" type="ORF">TIFTF001_032559</name>
</gene>
<comment type="caution">
    <text evidence="2">The sequence shown here is derived from an EMBL/GenBank/DDBJ whole genome shotgun (WGS) entry which is preliminary data.</text>
</comment>
<accession>A0AA88DWU7</accession>
<keyword evidence="1" id="KW-0732">Signal</keyword>
<keyword evidence="3" id="KW-1185">Reference proteome</keyword>
<proteinExistence type="predicted"/>
<evidence type="ECO:0000256" key="1">
    <source>
        <dbReference type="SAM" id="SignalP"/>
    </source>
</evidence>
<sequence length="335" mass="37865">MQSFVSWLTSLWKLQYLFWFLQVQSVLIGRGPRAVPSKRSGSTHVPLSGPREFIDGTFRQEFWALIHNVSPIEKFRPLMYSSASVCFWVVPVKCTKVFFFRVFALRNAAEMALDNYLNEPIIPGISLRIRGAIIRGYGRHLKSSCVRHNHDCGGEIRIDQFDLLQYVPLTHQQVELLLEVVQFALVIRLDLWCFIDRAISTSATIDPCSSHAVEHRGRVIGDDQHVLSVLILCSVWIVLFEISSPSSRVPRVLRLPVCSTIGPRLLELLADRHRPASEESSASSSSVGWGRAPRNSLKASLSTRTVSVQFWTFSVKISVYVGFHGACAPRLHWAH</sequence>
<reference evidence="2" key="1">
    <citation type="submission" date="2023-07" db="EMBL/GenBank/DDBJ databases">
        <title>draft genome sequence of fig (Ficus carica).</title>
        <authorList>
            <person name="Takahashi T."/>
            <person name="Nishimura K."/>
        </authorList>
    </citation>
    <scope>NUCLEOTIDE SEQUENCE</scope>
</reference>
<feature type="signal peptide" evidence="1">
    <location>
        <begin position="1"/>
        <end position="25"/>
    </location>
</feature>
<feature type="chain" id="PRO_5041640555" evidence="1">
    <location>
        <begin position="26"/>
        <end position="335"/>
    </location>
</feature>
<protein>
    <submittedName>
        <fullName evidence="2">Uncharacterized protein</fullName>
    </submittedName>
</protein>
<organism evidence="2 3">
    <name type="scientific">Ficus carica</name>
    <name type="common">Common fig</name>
    <dbReference type="NCBI Taxonomy" id="3494"/>
    <lineage>
        <taxon>Eukaryota</taxon>
        <taxon>Viridiplantae</taxon>
        <taxon>Streptophyta</taxon>
        <taxon>Embryophyta</taxon>
        <taxon>Tracheophyta</taxon>
        <taxon>Spermatophyta</taxon>
        <taxon>Magnoliopsida</taxon>
        <taxon>eudicotyledons</taxon>
        <taxon>Gunneridae</taxon>
        <taxon>Pentapetalae</taxon>
        <taxon>rosids</taxon>
        <taxon>fabids</taxon>
        <taxon>Rosales</taxon>
        <taxon>Moraceae</taxon>
        <taxon>Ficeae</taxon>
        <taxon>Ficus</taxon>
    </lineage>
</organism>
<dbReference type="AlphaFoldDB" id="A0AA88DWU7"/>
<dbReference type="Proteomes" id="UP001187192">
    <property type="component" value="Unassembled WGS sequence"/>
</dbReference>
<evidence type="ECO:0000313" key="2">
    <source>
        <dbReference type="EMBL" id="GMN63465.1"/>
    </source>
</evidence>
<dbReference type="EMBL" id="BTGU01000150">
    <property type="protein sequence ID" value="GMN63465.1"/>
    <property type="molecule type" value="Genomic_DNA"/>
</dbReference>
<evidence type="ECO:0000313" key="3">
    <source>
        <dbReference type="Proteomes" id="UP001187192"/>
    </source>
</evidence>
<name>A0AA88DWU7_FICCA</name>